<dbReference type="SUPFAM" id="SSF48452">
    <property type="entry name" value="TPR-like"/>
    <property type="match status" value="1"/>
</dbReference>
<evidence type="ECO:0000259" key="5">
    <source>
        <dbReference type="PROSITE" id="PS50089"/>
    </source>
</evidence>
<reference evidence="7" key="2">
    <citation type="submission" date="2025-08" db="UniProtKB">
        <authorList>
            <consortium name="Ensembl"/>
        </authorList>
    </citation>
    <scope>IDENTIFICATION</scope>
    <source>
        <strain evidence="7">Isolate ISIS603380</strain>
    </source>
</reference>
<dbReference type="PANTHER" id="PTHR23327:SF5">
    <property type="entry name" value="LON PEPTIDASE N-TERMINAL DOMAIN AND RING FINGER PROTEIN 2"/>
    <property type="match status" value="1"/>
</dbReference>
<dbReference type="SMART" id="SM00028">
    <property type="entry name" value="TPR"/>
    <property type="match status" value="3"/>
</dbReference>
<dbReference type="eggNOG" id="KOG4159">
    <property type="taxonomic scope" value="Eukaryota"/>
</dbReference>
<evidence type="ECO:0000256" key="4">
    <source>
        <dbReference type="PROSITE-ProRule" id="PRU00175"/>
    </source>
</evidence>
<dbReference type="GO" id="GO:0031175">
    <property type="term" value="P:neuron projection development"/>
    <property type="evidence" value="ECO:0007669"/>
    <property type="project" value="Ensembl"/>
</dbReference>
<dbReference type="Pfam" id="PF13923">
    <property type="entry name" value="zf-C3HC4_2"/>
    <property type="match status" value="1"/>
</dbReference>
<dbReference type="STRING" id="9785.ENSLAFP00000004575"/>
<gene>
    <name evidence="7" type="primary">LONRF2</name>
</gene>
<dbReference type="PROSITE" id="PS50089">
    <property type="entry name" value="ZF_RING_2"/>
    <property type="match status" value="1"/>
</dbReference>
<keyword evidence="3" id="KW-0862">Zinc</keyword>
<dbReference type="GO" id="GO:0008270">
    <property type="term" value="F:zinc ion binding"/>
    <property type="evidence" value="ECO:0007669"/>
    <property type="project" value="UniProtKB-KW"/>
</dbReference>
<dbReference type="GO" id="GO:0061744">
    <property type="term" value="P:motor behavior"/>
    <property type="evidence" value="ECO:0007669"/>
    <property type="project" value="Ensembl"/>
</dbReference>
<organism evidence="7 8">
    <name type="scientific">Loxodonta africana</name>
    <name type="common">African elephant</name>
    <dbReference type="NCBI Taxonomy" id="9785"/>
    <lineage>
        <taxon>Eukaryota</taxon>
        <taxon>Metazoa</taxon>
        <taxon>Chordata</taxon>
        <taxon>Craniata</taxon>
        <taxon>Vertebrata</taxon>
        <taxon>Euteleostomi</taxon>
        <taxon>Mammalia</taxon>
        <taxon>Eutheria</taxon>
        <taxon>Afrotheria</taxon>
        <taxon>Proboscidea</taxon>
        <taxon>Elephantidae</taxon>
        <taxon>Loxodonta</taxon>
    </lineage>
</organism>
<dbReference type="OMA" id="PPEPLGC"/>
<dbReference type="Gene3D" id="1.25.40.10">
    <property type="entry name" value="Tetratricopeptide repeat domain"/>
    <property type="match status" value="1"/>
</dbReference>
<dbReference type="eggNOG" id="KOG1124">
    <property type="taxonomic scope" value="Eukaryota"/>
</dbReference>
<dbReference type="Proteomes" id="UP000007646">
    <property type="component" value="Unassembled WGS sequence"/>
</dbReference>
<dbReference type="SMART" id="SM00464">
    <property type="entry name" value="LON"/>
    <property type="match status" value="1"/>
</dbReference>
<reference evidence="7" key="3">
    <citation type="submission" date="2025-09" db="UniProtKB">
        <authorList>
            <consortium name="Ensembl"/>
        </authorList>
    </citation>
    <scope>IDENTIFICATION</scope>
    <source>
        <strain evidence="7">Isolate ISIS603380</strain>
    </source>
</reference>
<dbReference type="InterPro" id="IPR011990">
    <property type="entry name" value="TPR-like_helical_dom_sf"/>
</dbReference>
<evidence type="ECO:0000313" key="8">
    <source>
        <dbReference type="Proteomes" id="UP000007646"/>
    </source>
</evidence>
<dbReference type="PROSITE" id="PS51787">
    <property type="entry name" value="LON_N"/>
    <property type="match status" value="1"/>
</dbReference>
<dbReference type="SUPFAM" id="SSF57850">
    <property type="entry name" value="RING/U-box"/>
    <property type="match status" value="1"/>
</dbReference>
<dbReference type="GO" id="GO:0051402">
    <property type="term" value="P:neuron apoptotic process"/>
    <property type="evidence" value="ECO:0007669"/>
    <property type="project" value="Ensembl"/>
</dbReference>
<dbReference type="GO" id="GO:0006515">
    <property type="term" value="P:protein quality control for misfolded or incompletely synthesized proteins"/>
    <property type="evidence" value="ECO:0007669"/>
    <property type="project" value="Ensembl"/>
</dbReference>
<evidence type="ECO:0000256" key="1">
    <source>
        <dbReference type="ARBA" id="ARBA00022723"/>
    </source>
</evidence>
<reference evidence="7 8" key="1">
    <citation type="submission" date="2009-06" db="EMBL/GenBank/DDBJ databases">
        <title>The Genome Sequence of Loxodonta africana (African elephant).</title>
        <authorList>
            <person name="Di Palma F."/>
            <person name="Heiman D."/>
            <person name="Young S."/>
            <person name="Johnson J."/>
            <person name="Lander E.S."/>
            <person name="Lindblad-Toh K."/>
        </authorList>
    </citation>
    <scope>NUCLEOTIDE SEQUENCE [LARGE SCALE GENOMIC DNA]</scope>
    <source>
        <strain evidence="7 8">Isolate ISIS603380</strain>
    </source>
</reference>
<dbReference type="SMART" id="SM00184">
    <property type="entry name" value="RING"/>
    <property type="match status" value="1"/>
</dbReference>
<dbReference type="GO" id="GO:0043021">
    <property type="term" value="F:ribonucleoprotein complex binding"/>
    <property type="evidence" value="ECO:0007669"/>
    <property type="project" value="Ensembl"/>
</dbReference>
<evidence type="ECO:0000256" key="3">
    <source>
        <dbReference type="ARBA" id="ARBA00022833"/>
    </source>
</evidence>
<dbReference type="AlphaFoldDB" id="G3SW96"/>
<dbReference type="GO" id="GO:0050905">
    <property type="term" value="P:neuromuscular process"/>
    <property type="evidence" value="ECO:0007669"/>
    <property type="project" value="Ensembl"/>
</dbReference>
<dbReference type="PANTHER" id="PTHR23327">
    <property type="entry name" value="RING FINGER PROTEIN 127"/>
    <property type="match status" value="1"/>
</dbReference>
<dbReference type="Ensembl" id="ENSLAFT00000005456.4">
    <property type="protein sequence ID" value="ENSLAFP00000004575.4"/>
    <property type="gene ID" value="ENSLAFG00000005456.4"/>
</dbReference>
<dbReference type="CDD" id="cd16514">
    <property type="entry name" value="RING-HC_LONFs_rpt2"/>
    <property type="match status" value="1"/>
</dbReference>
<dbReference type="Gene3D" id="3.30.40.10">
    <property type="entry name" value="Zinc/RING finger domain, C3HC4 (zinc finger)"/>
    <property type="match status" value="1"/>
</dbReference>
<dbReference type="GO" id="GO:0005737">
    <property type="term" value="C:cytoplasm"/>
    <property type="evidence" value="ECO:0007669"/>
    <property type="project" value="UniProtKB-ARBA"/>
</dbReference>
<sequence length="751" mass="84980">MSTAPSGAGSDSPPHQCLGCDYGDSIPVRIEKGDEAFRRGEYSLAAEIFCMLLPRVDRTDRGLCLRLGNSLARVGRIHQDMGPFRAAAVRALAPHELGHLATGLARFVREREWVLRPLQPGRLFPLPSLTSPRSKQNIFRSQQSLLFPTDTLKSCVEPGAVQPSREPQVNAVLSNLLEKCFPTEIVARRLDSQARDLQRQQQTEAALLTFQQALDLVPDDNSVLLLRAEIYLALENFEQALQDTSEVSQNEPFWIEGHHIKAEALSRLGRTKEMLKEFIYCLALNPEFQPVKEETQKVICELLFPNSRNVHQNSASSIPSGTLNTGLMSQSSSHASASVSPEWGHSAECVKNPSSKAYVFRDINSSVLYFLMGRNYKEDEKMVDSVLSIKPSTGLKRQFPDGLEDVPDVDTPGKTPKKDADFLPQGCVDLEMRGSPGFSIDVTDFRCSFCMRLFFEPVTTPCGHTFCLKCFERSLNHAPRCPLCGETFPEFLLRRNLIITPLIEEIISRYLSDDLYNRKKIYDEEMNLPSLTRDIPIFLCSAAFPVITCVLHVSEPWYQLMIRRCMETGLKRFGMCLSTENRGISEFGCTMEIQDVRSLPDGSIDVDALRASRFRVLRYRRRDGYNTADIEYFGDEKKVEGPEYANLVSLHDSVYQQSVSWFAGLQDRRREQLISHFGSMPDKDSEPQSHLNGPAWSWWVLAVLPLEQKAQVALLGMTSLRERLLIIRRIQRVTLRTRSSEELANTRWGNN</sequence>
<dbReference type="InterPro" id="IPR019734">
    <property type="entry name" value="TPR_rpt"/>
</dbReference>
<keyword evidence="8" id="KW-1185">Reference proteome</keyword>
<evidence type="ECO:0000259" key="6">
    <source>
        <dbReference type="PROSITE" id="PS51787"/>
    </source>
</evidence>
<feature type="domain" description="RING-type" evidence="5">
    <location>
        <begin position="447"/>
        <end position="484"/>
    </location>
</feature>
<dbReference type="InterPro" id="IPR003111">
    <property type="entry name" value="Lon_prtase_N"/>
</dbReference>
<dbReference type="GO" id="GO:0051787">
    <property type="term" value="F:misfolded protein binding"/>
    <property type="evidence" value="ECO:0007669"/>
    <property type="project" value="Ensembl"/>
</dbReference>
<protein>
    <submittedName>
        <fullName evidence="7">LON peptidase N-terminal domain and ring finger 2</fullName>
    </submittedName>
</protein>
<proteinExistence type="predicted"/>
<name>G3SW96_LOXAF</name>
<accession>G3SW96</accession>
<evidence type="ECO:0000313" key="7">
    <source>
        <dbReference type="Ensembl" id="ENSLAFP00000004575.4"/>
    </source>
</evidence>
<dbReference type="InterPro" id="IPR015947">
    <property type="entry name" value="PUA-like_sf"/>
</dbReference>
<dbReference type="HOGENOM" id="CLU_013989_1_2_1"/>
<keyword evidence="1" id="KW-0479">Metal-binding</keyword>
<dbReference type="InterPro" id="IPR013083">
    <property type="entry name" value="Znf_RING/FYVE/PHD"/>
</dbReference>
<dbReference type="GO" id="GO:0061630">
    <property type="term" value="F:ubiquitin protein ligase activity"/>
    <property type="evidence" value="ECO:0007669"/>
    <property type="project" value="Ensembl"/>
</dbReference>
<dbReference type="InParanoid" id="G3SW96"/>
<dbReference type="Pfam" id="PF02190">
    <property type="entry name" value="LON_substr_bdg"/>
    <property type="match status" value="1"/>
</dbReference>
<feature type="domain" description="Lon N-terminal" evidence="6">
    <location>
        <begin position="525"/>
        <end position="735"/>
    </location>
</feature>
<evidence type="ECO:0000256" key="2">
    <source>
        <dbReference type="ARBA" id="ARBA00022771"/>
    </source>
</evidence>
<dbReference type="FunCoup" id="G3SW96">
    <property type="interactions" value="9"/>
</dbReference>
<keyword evidence="2 4" id="KW-0863">Zinc-finger</keyword>
<dbReference type="InterPro" id="IPR046336">
    <property type="entry name" value="Lon_prtase_N_sf"/>
</dbReference>
<dbReference type="InterPro" id="IPR001841">
    <property type="entry name" value="Znf_RING"/>
</dbReference>
<dbReference type="GeneTree" id="ENSGT00440000033329"/>
<dbReference type="Gene3D" id="2.30.130.40">
    <property type="entry name" value="LON domain-like"/>
    <property type="match status" value="1"/>
</dbReference>
<dbReference type="SUPFAM" id="SSF88697">
    <property type="entry name" value="PUA domain-like"/>
    <property type="match status" value="1"/>
</dbReference>
<dbReference type="GO" id="GO:0021522">
    <property type="term" value="P:spinal cord motor neuron differentiation"/>
    <property type="evidence" value="ECO:0007669"/>
    <property type="project" value="Ensembl"/>
</dbReference>
<dbReference type="GO" id="GO:0043524">
    <property type="term" value="P:negative regulation of neuron apoptotic process"/>
    <property type="evidence" value="ECO:0007669"/>
    <property type="project" value="Ensembl"/>
</dbReference>